<feature type="chain" id="PRO_5042568590" evidence="1">
    <location>
        <begin position="16"/>
        <end position="248"/>
    </location>
</feature>
<feature type="signal peptide" evidence="1">
    <location>
        <begin position="1"/>
        <end position="15"/>
    </location>
</feature>
<gene>
    <name evidence="2" type="ORF">QQS21_004402</name>
</gene>
<reference evidence="2" key="1">
    <citation type="submission" date="2023-06" db="EMBL/GenBank/DDBJ databases">
        <title>Conoideocrella luteorostrata (Hypocreales: Clavicipitaceae), a potential biocontrol fungus for elongate hemlock scale in United States Christmas tree production areas.</title>
        <authorList>
            <person name="Barrett H."/>
            <person name="Lovett B."/>
            <person name="Macias A.M."/>
            <person name="Stajich J.E."/>
            <person name="Kasson M.T."/>
        </authorList>
    </citation>
    <scope>NUCLEOTIDE SEQUENCE</scope>
    <source>
        <strain evidence="2">ARSEF 14590</strain>
    </source>
</reference>
<dbReference type="EMBL" id="JASWJB010000064">
    <property type="protein sequence ID" value="KAK2603450.1"/>
    <property type="molecule type" value="Genomic_DNA"/>
</dbReference>
<dbReference type="Proteomes" id="UP001251528">
    <property type="component" value="Unassembled WGS sequence"/>
</dbReference>
<evidence type="ECO:0000313" key="2">
    <source>
        <dbReference type="EMBL" id="KAK2603450.1"/>
    </source>
</evidence>
<proteinExistence type="predicted"/>
<name>A0AAJ0CSG7_9HYPO</name>
<organism evidence="2 3">
    <name type="scientific">Conoideocrella luteorostrata</name>
    <dbReference type="NCBI Taxonomy" id="1105319"/>
    <lineage>
        <taxon>Eukaryota</taxon>
        <taxon>Fungi</taxon>
        <taxon>Dikarya</taxon>
        <taxon>Ascomycota</taxon>
        <taxon>Pezizomycotina</taxon>
        <taxon>Sordariomycetes</taxon>
        <taxon>Hypocreomycetidae</taxon>
        <taxon>Hypocreales</taxon>
        <taxon>Clavicipitaceae</taxon>
        <taxon>Conoideocrella</taxon>
    </lineage>
</organism>
<sequence>MHPFVIAALLGTTLAQAPTGQADSQACAQRCADALNGCRSQPGANQDTCMTQYATCLGYNPGPNVTPTACGNNSPAPTNNQGGGRPDACAQKCIDAYNGCRGQPGANQSTCRSEFAGCLGYNPPNDTPMNCQQGNSMSWASNTWQSNTWPTSTWPATATSTGLIVQDQCAKKCTDEMNACRSQPGANQSTCASEYANCLGYSPYGPNGFTTPSACGTGGVAPTGPIVAGGSQLSPAYAAMAIGVLALL</sequence>
<keyword evidence="1" id="KW-0732">Signal</keyword>
<protein>
    <submittedName>
        <fullName evidence="2">Uncharacterized protein</fullName>
    </submittedName>
</protein>
<comment type="caution">
    <text evidence="2">The sequence shown here is derived from an EMBL/GenBank/DDBJ whole genome shotgun (WGS) entry which is preliminary data.</text>
</comment>
<evidence type="ECO:0000256" key="1">
    <source>
        <dbReference type="SAM" id="SignalP"/>
    </source>
</evidence>
<keyword evidence="3" id="KW-1185">Reference proteome</keyword>
<dbReference type="AlphaFoldDB" id="A0AAJ0CSG7"/>
<dbReference type="PANTHER" id="PTHR39602">
    <property type="entry name" value="ACW-9"/>
    <property type="match status" value="1"/>
</dbReference>
<dbReference type="PANTHER" id="PTHR39602:SF2">
    <property type="entry name" value="ACW-9"/>
    <property type="match status" value="1"/>
</dbReference>
<accession>A0AAJ0CSG7</accession>
<evidence type="ECO:0000313" key="3">
    <source>
        <dbReference type="Proteomes" id="UP001251528"/>
    </source>
</evidence>